<feature type="transmembrane region" description="Helical" evidence="7">
    <location>
        <begin position="139"/>
        <end position="157"/>
    </location>
</feature>
<dbReference type="Pfam" id="PF19053">
    <property type="entry name" value="EccD"/>
    <property type="match status" value="1"/>
</dbReference>
<protein>
    <recommendedName>
        <fullName evidence="8">EccD-like transmembrane domain-containing protein</fullName>
    </recommendedName>
</protein>
<keyword evidence="5 7" id="KW-1133">Transmembrane helix</keyword>
<comment type="subcellular location">
    <subcellularLocation>
        <location evidence="1">Cell membrane</location>
        <topology evidence="1">Multi-pass membrane protein</topology>
    </subcellularLocation>
</comment>
<reference evidence="9" key="1">
    <citation type="submission" date="2006-12" db="EMBL/GenBank/DDBJ databases">
        <title>Complete sequence of Mycobacterium vanbaalenii PYR-1.</title>
        <authorList>
            <consortium name="US DOE Joint Genome Institute"/>
            <person name="Copeland A."/>
            <person name="Lucas S."/>
            <person name="Lapidus A."/>
            <person name="Barry K."/>
            <person name="Detter J.C."/>
            <person name="Glavina del Rio T."/>
            <person name="Hammon N."/>
            <person name="Israni S."/>
            <person name="Dalin E."/>
            <person name="Tice H."/>
            <person name="Pitluck S."/>
            <person name="Singan V."/>
            <person name="Schmutz J."/>
            <person name="Larimer F."/>
            <person name="Land M."/>
            <person name="Hauser L."/>
            <person name="Kyrpides N."/>
            <person name="Anderson I.J."/>
            <person name="Miller C."/>
            <person name="Richardson P."/>
        </authorList>
    </citation>
    <scope>NUCLEOTIDE SEQUENCE [LARGE SCALE GENOMIC DNA]</scope>
    <source>
        <strain evidence="9">PYR-1</strain>
    </source>
</reference>
<dbReference type="AlphaFoldDB" id="A1T530"/>
<evidence type="ECO:0000256" key="1">
    <source>
        <dbReference type="ARBA" id="ARBA00004651"/>
    </source>
</evidence>
<feature type="transmembrane region" description="Helical" evidence="7">
    <location>
        <begin position="384"/>
        <end position="401"/>
    </location>
</feature>
<dbReference type="EMBL" id="CP000511">
    <property type="protein sequence ID" value="ABM12280.1"/>
    <property type="molecule type" value="Genomic_DNA"/>
</dbReference>
<gene>
    <name evidence="9" type="ordered locus">Mvan_1446</name>
</gene>
<keyword evidence="6 7" id="KW-0472">Membrane</keyword>
<organism evidence="9 10">
    <name type="scientific">Mycolicibacterium vanbaalenii (strain DSM 7251 / JCM 13017 / BCRC 16820 / KCTC 9966 / NRRL B-24157 / PYR-1)</name>
    <name type="common">Mycobacterium vanbaalenii</name>
    <dbReference type="NCBI Taxonomy" id="350058"/>
    <lineage>
        <taxon>Bacteria</taxon>
        <taxon>Bacillati</taxon>
        <taxon>Actinomycetota</taxon>
        <taxon>Actinomycetes</taxon>
        <taxon>Mycobacteriales</taxon>
        <taxon>Mycobacteriaceae</taxon>
        <taxon>Mycolicibacterium</taxon>
    </lineage>
</organism>
<comment type="similarity">
    <text evidence="2">Belongs to the EccD/Snm4 family.</text>
</comment>
<proteinExistence type="inferred from homology"/>
<feature type="transmembrane region" description="Helical" evidence="7">
    <location>
        <begin position="163"/>
        <end position="182"/>
    </location>
</feature>
<dbReference type="KEGG" id="mva:Mvan_1446"/>
<feature type="transmembrane region" description="Helical" evidence="7">
    <location>
        <begin position="240"/>
        <end position="262"/>
    </location>
</feature>
<feature type="transmembrane region" description="Helical" evidence="7">
    <location>
        <begin position="214"/>
        <end position="233"/>
    </location>
</feature>
<dbReference type="InterPro" id="IPR044049">
    <property type="entry name" value="EccD_transm"/>
</dbReference>
<keyword evidence="10" id="KW-1185">Reference proteome</keyword>
<evidence type="ECO:0000256" key="2">
    <source>
        <dbReference type="ARBA" id="ARBA00006162"/>
    </source>
</evidence>
<evidence type="ECO:0000256" key="7">
    <source>
        <dbReference type="SAM" id="Phobius"/>
    </source>
</evidence>
<dbReference type="STRING" id="350058.Mvan_1446"/>
<feature type="transmembrane region" description="Helical" evidence="7">
    <location>
        <begin position="421"/>
        <end position="441"/>
    </location>
</feature>
<evidence type="ECO:0000313" key="10">
    <source>
        <dbReference type="Proteomes" id="UP000009159"/>
    </source>
</evidence>
<feature type="transmembrane region" description="Helical" evidence="7">
    <location>
        <begin position="302"/>
        <end position="324"/>
    </location>
</feature>
<dbReference type="Gene3D" id="3.10.20.90">
    <property type="entry name" value="Phosphatidylinositol 3-kinase Catalytic Subunit, Chain A, domain 1"/>
    <property type="match status" value="1"/>
</dbReference>
<accession>A1T530</accession>
<feature type="transmembrane region" description="Helical" evidence="7">
    <location>
        <begin position="268"/>
        <end position="290"/>
    </location>
</feature>
<evidence type="ECO:0000256" key="3">
    <source>
        <dbReference type="ARBA" id="ARBA00022475"/>
    </source>
</evidence>
<dbReference type="Proteomes" id="UP000009159">
    <property type="component" value="Chromosome"/>
</dbReference>
<feature type="transmembrane region" description="Helical" evidence="7">
    <location>
        <begin position="189"/>
        <end position="208"/>
    </location>
</feature>
<keyword evidence="3" id="KW-1003">Cell membrane</keyword>
<dbReference type="HOGENOM" id="CLU_028325_1_0_11"/>
<evidence type="ECO:0000256" key="5">
    <source>
        <dbReference type="ARBA" id="ARBA00022989"/>
    </source>
</evidence>
<dbReference type="Pfam" id="PF08817">
    <property type="entry name" value="YukD"/>
    <property type="match status" value="1"/>
</dbReference>
<evidence type="ECO:0000313" key="9">
    <source>
        <dbReference type="EMBL" id="ABM12280.1"/>
    </source>
</evidence>
<dbReference type="InterPro" id="IPR006707">
    <property type="entry name" value="T7SS_EccD"/>
</dbReference>
<feature type="domain" description="EccD-like transmembrane" evidence="8">
    <location>
        <begin position="296"/>
        <end position="444"/>
    </location>
</feature>
<sequence length="447" mass="44355">MPFHPQPGKVLQRRPPGPSYVDFVPDTLRRVAVHALGPREAAAADLVLPAEQPLAELVPSIVDTVFGGPVGPRQWQLATPAGVPLDSSMSLRDNVVEDGDVIVLTTARVPPPRLLPTDPCAVVADAAEKGTPGRGVNRAAGAAGIVACAVALVWSGTAAPTHWHLWCAAALSGSAAVGAVAAARAEPELTALLSTAAVVFATAAGLLAVRSAPWPATVLLASSAGFCMSVLLLRLVADRALLTAFTAAGGAATAAAGLANLAASPVTAGAALAALSTAALSVAPKLAVVTAGPEPAAAHSTLTGLVAGWSATAAAGGVTVAAVAGPAESSTILAALFAADLGGLLVLRTRSHVVVHRRIALGAAGSVSLLAAFTVTVVAAPVHAPWLCACAAVLCVLAVRGAGSPASPNPLAHRMIQVTEYAALVALVPLAFWVSGIYGLVRQLSLA</sequence>
<feature type="transmembrane region" description="Helical" evidence="7">
    <location>
        <begin position="330"/>
        <end position="347"/>
    </location>
</feature>
<dbReference type="GO" id="GO:0005886">
    <property type="term" value="C:plasma membrane"/>
    <property type="evidence" value="ECO:0007669"/>
    <property type="project" value="UniProtKB-SubCell"/>
</dbReference>
<keyword evidence="4 7" id="KW-0812">Transmembrane</keyword>
<dbReference type="eggNOG" id="ENOG502ZAY5">
    <property type="taxonomic scope" value="Bacteria"/>
</dbReference>
<feature type="transmembrane region" description="Helical" evidence="7">
    <location>
        <begin position="359"/>
        <end position="378"/>
    </location>
</feature>
<dbReference type="NCBIfam" id="TIGR03920">
    <property type="entry name" value="T7SS_EccD"/>
    <property type="match status" value="1"/>
</dbReference>
<evidence type="ECO:0000259" key="8">
    <source>
        <dbReference type="Pfam" id="PF19053"/>
    </source>
</evidence>
<name>A1T530_MYCVP</name>
<dbReference type="InterPro" id="IPR024962">
    <property type="entry name" value="YukD-like"/>
</dbReference>
<evidence type="ECO:0000256" key="6">
    <source>
        <dbReference type="ARBA" id="ARBA00023136"/>
    </source>
</evidence>
<evidence type="ECO:0000256" key="4">
    <source>
        <dbReference type="ARBA" id="ARBA00022692"/>
    </source>
</evidence>